<dbReference type="GeneID" id="89587709"/>
<dbReference type="InterPro" id="IPR002921">
    <property type="entry name" value="Fungal_lipase-type"/>
</dbReference>
<reference evidence="2 3" key="1">
    <citation type="journal article" date="2015" name="Genome Announc.">
        <title>Expanding the biotechnology potential of lactobacilli through comparative genomics of 213 strains and associated genera.</title>
        <authorList>
            <person name="Sun Z."/>
            <person name="Harris H.M."/>
            <person name="McCann A."/>
            <person name="Guo C."/>
            <person name="Argimon S."/>
            <person name="Zhang W."/>
            <person name="Yang X."/>
            <person name="Jeffery I.B."/>
            <person name="Cooney J.C."/>
            <person name="Kagawa T.F."/>
            <person name="Liu W."/>
            <person name="Song Y."/>
            <person name="Salvetti E."/>
            <person name="Wrobel A."/>
            <person name="Rasinkangas P."/>
            <person name="Parkhill J."/>
            <person name="Rea M.C."/>
            <person name="O'Sullivan O."/>
            <person name="Ritari J."/>
            <person name="Douillard F.P."/>
            <person name="Paul Ross R."/>
            <person name="Yang R."/>
            <person name="Briner A.E."/>
            <person name="Felis G.E."/>
            <person name="de Vos W.M."/>
            <person name="Barrangou R."/>
            <person name="Klaenhammer T.R."/>
            <person name="Caufield P.W."/>
            <person name="Cui Y."/>
            <person name="Zhang H."/>
            <person name="O'Toole P.W."/>
        </authorList>
    </citation>
    <scope>NUCLEOTIDE SEQUENCE [LARGE SCALE GENOMIC DNA]</scope>
    <source>
        <strain evidence="2 3">DSM 20623</strain>
    </source>
</reference>
<gene>
    <name evidence="2" type="ORF">IV74_GL000766</name>
</gene>
<keyword evidence="3" id="KW-1185">Reference proteome</keyword>
<evidence type="ECO:0000313" key="3">
    <source>
        <dbReference type="Proteomes" id="UP000051658"/>
    </source>
</evidence>
<evidence type="ECO:0000313" key="2">
    <source>
        <dbReference type="EMBL" id="KRN56762.1"/>
    </source>
</evidence>
<feature type="domain" description="Fungal lipase-type" evidence="1">
    <location>
        <begin position="81"/>
        <end position="169"/>
    </location>
</feature>
<comment type="caution">
    <text evidence="2">The sequence shown here is derived from an EMBL/GenBank/DDBJ whole genome shotgun (WGS) entry which is preliminary data.</text>
</comment>
<dbReference type="Gene3D" id="3.40.50.1820">
    <property type="entry name" value="alpha/beta hydrolase"/>
    <property type="match status" value="1"/>
</dbReference>
<proteinExistence type="predicted"/>
<evidence type="ECO:0000259" key="1">
    <source>
        <dbReference type="Pfam" id="PF01764"/>
    </source>
</evidence>
<dbReference type="RefSeq" id="WP_034572508.1">
    <property type="nucleotide sequence ID" value="NZ_JQBS01000018.1"/>
</dbReference>
<accession>A0A0R2I4V2</accession>
<name>A0A0R2I4V2_CARDV</name>
<dbReference type="Proteomes" id="UP000051658">
    <property type="component" value="Unassembled WGS sequence"/>
</dbReference>
<sequence>MPTDNEYNYLADKAYAVDSKREKENARIPVKKGSILEVTDKDNKIINSYEVLKVKDNVENGMQAMAVAPIKNGKPDTSQVVIAFAGTNADDGLDILTDTQTVGLNKDTLTTSVEVPSNSSKTETHKKIVDAQSVTALQFADEIRKKYPNASISTTGHSLGEYLALLVAAENKWLNVGFNGPDPYGILSNEAKEWVKNNPGWLTNFRNRGDAIGNLMGNGTGAEIKISLAMGLNPLKGAFHNLSTWKFDDKGRLIIPKNDYNKKAIQQESERQLMQQFVMGMVVLQELKAKFQASGGGLSTNEKIYLEDSQALAVVQLASSEFELAMTNTIKIYQEGMLDLEKLWQKCVSKARNGASDLSHGEIMEMLNSVDCTESKMVTLPNEEFREKIAKAKQMREKFTRLVSEIKSKIAELVQRDQELARQLE</sequence>
<dbReference type="Pfam" id="PF01764">
    <property type="entry name" value="Lipase_3"/>
    <property type="match status" value="1"/>
</dbReference>
<dbReference type="PATRIC" id="fig|1449336.4.peg.783"/>
<dbReference type="InterPro" id="IPR029058">
    <property type="entry name" value="AB_hydrolase_fold"/>
</dbReference>
<dbReference type="AlphaFoldDB" id="A0A0R2I4V2"/>
<dbReference type="EMBL" id="JQBS01000018">
    <property type="protein sequence ID" value="KRN56762.1"/>
    <property type="molecule type" value="Genomic_DNA"/>
</dbReference>
<protein>
    <recommendedName>
        <fullName evidence="1">Fungal lipase-type domain-containing protein</fullName>
    </recommendedName>
</protein>
<dbReference type="GO" id="GO:0006629">
    <property type="term" value="P:lipid metabolic process"/>
    <property type="evidence" value="ECO:0007669"/>
    <property type="project" value="InterPro"/>
</dbReference>
<dbReference type="SUPFAM" id="SSF53474">
    <property type="entry name" value="alpha/beta-Hydrolases"/>
    <property type="match status" value="1"/>
</dbReference>
<organism evidence="2 3">
    <name type="scientific">Carnobacterium divergens DSM 20623</name>
    <dbReference type="NCBI Taxonomy" id="1449336"/>
    <lineage>
        <taxon>Bacteria</taxon>
        <taxon>Bacillati</taxon>
        <taxon>Bacillota</taxon>
        <taxon>Bacilli</taxon>
        <taxon>Lactobacillales</taxon>
        <taxon>Carnobacteriaceae</taxon>
        <taxon>Carnobacterium</taxon>
    </lineage>
</organism>
<dbReference type="eggNOG" id="ENOG5032UH4">
    <property type="taxonomic scope" value="Bacteria"/>
</dbReference>